<keyword evidence="2" id="KW-1185">Reference proteome</keyword>
<organism evidence="1 2">
    <name type="scientific">Helianthus annuus</name>
    <name type="common">Common sunflower</name>
    <dbReference type="NCBI Taxonomy" id="4232"/>
    <lineage>
        <taxon>Eukaryota</taxon>
        <taxon>Viridiplantae</taxon>
        <taxon>Streptophyta</taxon>
        <taxon>Embryophyta</taxon>
        <taxon>Tracheophyta</taxon>
        <taxon>Spermatophyta</taxon>
        <taxon>Magnoliopsida</taxon>
        <taxon>eudicotyledons</taxon>
        <taxon>Gunneridae</taxon>
        <taxon>Pentapetalae</taxon>
        <taxon>asterids</taxon>
        <taxon>campanulids</taxon>
        <taxon>Asterales</taxon>
        <taxon>Asteraceae</taxon>
        <taxon>Asteroideae</taxon>
        <taxon>Heliantheae alliance</taxon>
        <taxon>Heliantheae</taxon>
        <taxon>Helianthus</taxon>
    </lineage>
</organism>
<reference evidence="2" key="1">
    <citation type="journal article" date="2017" name="Nature">
        <title>The sunflower genome provides insights into oil metabolism, flowering and Asterid evolution.</title>
        <authorList>
            <person name="Badouin H."/>
            <person name="Gouzy J."/>
            <person name="Grassa C.J."/>
            <person name="Murat F."/>
            <person name="Staton S.E."/>
            <person name="Cottret L."/>
            <person name="Lelandais-Briere C."/>
            <person name="Owens G.L."/>
            <person name="Carrere S."/>
            <person name="Mayjonade B."/>
            <person name="Legrand L."/>
            <person name="Gill N."/>
            <person name="Kane N.C."/>
            <person name="Bowers J.E."/>
            <person name="Hubner S."/>
            <person name="Bellec A."/>
            <person name="Berard A."/>
            <person name="Berges H."/>
            <person name="Blanchet N."/>
            <person name="Boniface M.C."/>
            <person name="Brunel D."/>
            <person name="Catrice O."/>
            <person name="Chaidir N."/>
            <person name="Claudel C."/>
            <person name="Donnadieu C."/>
            <person name="Faraut T."/>
            <person name="Fievet G."/>
            <person name="Helmstetter N."/>
            <person name="King M."/>
            <person name="Knapp S.J."/>
            <person name="Lai Z."/>
            <person name="Le Paslier M.C."/>
            <person name="Lippi Y."/>
            <person name="Lorenzon L."/>
            <person name="Mandel J.R."/>
            <person name="Marage G."/>
            <person name="Marchand G."/>
            <person name="Marquand E."/>
            <person name="Bret-Mestries E."/>
            <person name="Morien E."/>
            <person name="Nambeesan S."/>
            <person name="Nguyen T."/>
            <person name="Pegot-Espagnet P."/>
            <person name="Pouilly N."/>
            <person name="Raftis F."/>
            <person name="Sallet E."/>
            <person name="Schiex T."/>
            <person name="Thomas J."/>
            <person name="Vandecasteele C."/>
            <person name="Vares D."/>
            <person name="Vear F."/>
            <person name="Vautrin S."/>
            <person name="Crespi M."/>
            <person name="Mangin B."/>
            <person name="Burke J.M."/>
            <person name="Salse J."/>
            <person name="Munos S."/>
            <person name="Vincourt P."/>
            <person name="Rieseberg L.H."/>
            <person name="Langlade N.B."/>
        </authorList>
    </citation>
    <scope>NUCLEOTIDE SEQUENCE [LARGE SCALE GENOMIC DNA]</scope>
    <source>
        <strain evidence="2">cv. SF193</strain>
    </source>
</reference>
<dbReference type="AlphaFoldDB" id="A0A251TTT7"/>
<dbReference type="InParanoid" id="A0A251TTT7"/>
<dbReference type="Proteomes" id="UP000215914">
    <property type="component" value="Chromosome 9"/>
</dbReference>
<sequence>MKSLLFLTKLDGWLGLKTRLRHLKIRGLNLINLVFCLGFLTHKSCQTLSLIHE</sequence>
<protein>
    <submittedName>
        <fullName evidence="1">Uncharacterized protein</fullName>
    </submittedName>
</protein>
<dbReference type="EMBL" id="CM007898">
    <property type="protein sequence ID" value="OTG14550.1"/>
    <property type="molecule type" value="Genomic_DNA"/>
</dbReference>
<evidence type="ECO:0000313" key="1">
    <source>
        <dbReference type="EMBL" id="OTG14550.1"/>
    </source>
</evidence>
<accession>A0A251TTT7</accession>
<gene>
    <name evidence="1" type="ORF">HannXRQ_Chr09g0250701</name>
</gene>
<evidence type="ECO:0000313" key="2">
    <source>
        <dbReference type="Proteomes" id="UP000215914"/>
    </source>
</evidence>
<name>A0A251TTT7_HELAN</name>
<proteinExistence type="predicted"/>